<evidence type="ECO:0000313" key="2">
    <source>
        <dbReference type="Proteomes" id="UP000011529"/>
    </source>
</evidence>
<dbReference type="EMBL" id="ANMO01000131">
    <property type="protein sequence ID" value="EMB16157.1"/>
    <property type="molecule type" value="Genomic_DNA"/>
</dbReference>
<name>M2ATW4_9BACT</name>
<evidence type="ECO:0000313" key="1">
    <source>
        <dbReference type="EMBL" id="EMB16157.1"/>
    </source>
</evidence>
<dbReference type="AlphaFoldDB" id="M2ATW4"/>
<organism evidence="1 2">
    <name type="scientific">Rhodopirellula europaea 6C</name>
    <dbReference type="NCBI Taxonomy" id="1263867"/>
    <lineage>
        <taxon>Bacteria</taxon>
        <taxon>Pseudomonadati</taxon>
        <taxon>Planctomycetota</taxon>
        <taxon>Planctomycetia</taxon>
        <taxon>Pirellulales</taxon>
        <taxon>Pirellulaceae</taxon>
        <taxon>Rhodopirellula</taxon>
    </lineage>
</organism>
<comment type="caution">
    <text evidence="1">The sequence shown here is derived from an EMBL/GenBank/DDBJ whole genome shotgun (WGS) entry which is preliminary data.</text>
</comment>
<sequence length="41" mass="4756">MFLAHRAVVQSRFASLRESFGRFSPVLWWWNEGESLTGSVN</sequence>
<keyword evidence="2" id="KW-1185">Reference proteome</keyword>
<gene>
    <name evidence="1" type="ORF">RE6C_03110</name>
</gene>
<accession>M2ATW4</accession>
<reference evidence="1" key="2">
    <citation type="journal article" date="2013" name="Mar. Genomics">
        <title>Expression of sulfatases in Rhodopirellula baltica and the diversity of sulfatases in the genus Rhodopirellula.</title>
        <authorList>
            <person name="Wegner C.E."/>
            <person name="Richter-Heitmann T."/>
            <person name="Klindworth A."/>
            <person name="Klockow C."/>
            <person name="Richter M."/>
            <person name="Achstetter T."/>
            <person name="Glockner F.O."/>
            <person name="Harder J."/>
        </authorList>
    </citation>
    <scope>NUCLEOTIDE SEQUENCE [LARGE SCALE GENOMIC DNA]</scope>
    <source>
        <strain evidence="1">6C</strain>
    </source>
</reference>
<reference evidence="1" key="1">
    <citation type="submission" date="2012-11" db="EMBL/GenBank/DDBJ databases">
        <title>Permanent draft genomes of Rhodopirellula europaea strain SH398 and 6C.</title>
        <authorList>
            <person name="Richter M."/>
            <person name="Richter-Heitmann T."/>
            <person name="Frank C."/>
            <person name="Harder J."/>
            <person name="Glockner F.O."/>
        </authorList>
    </citation>
    <scope>NUCLEOTIDE SEQUENCE</scope>
    <source>
        <strain evidence="1">6C</strain>
    </source>
</reference>
<proteinExistence type="predicted"/>
<dbReference type="Proteomes" id="UP000011529">
    <property type="component" value="Unassembled WGS sequence"/>
</dbReference>
<dbReference type="PATRIC" id="fig|1263867.3.peg.3323"/>
<protein>
    <submittedName>
        <fullName evidence="1">Uncharacterized protein</fullName>
    </submittedName>
</protein>